<feature type="region of interest" description="Disordered" evidence="1">
    <location>
        <begin position="1"/>
        <end position="24"/>
    </location>
</feature>
<evidence type="ECO:0000313" key="3">
    <source>
        <dbReference type="Proteomes" id="UP000789342"/>
    </source>
</evidence>
<dbReference type="AlphaFoldDB" id="A0A9N9A955"/>
<dbReference type="Proteomes" id="UP000789342">
    <property type="component" value="Unassembled WGS sequence"/>
</dbReference>
<organism evidence="2 3">
    <name type="scientific">Acaulospora morrowiae</name>
    <dbReference type="NCBI Taxonomy" id="94023"/>
    <lineage>
        <taxon>Eukaryota</taxon>
        <taxon>Fungi</taxon>
        <taxon>Fungi incertae sedis</taxon>
        <taxon>Mucoromycota</taxon>
        <taxon>Glomeromycotina</taxon>
        <taxon>Glomeromycetes</taxon>
        <taxon>Diversisporales</taxon>
        <taxon>Acaulosporaceae</taxon>
        <taxon>Acaulospora</taxon>
    </lineage>
</organism>
<protein>
    <submittedName>
        <fullName evidence="2">197_t:CDS:1</fullName>
    </submittedName>
</protein>
<dbReference type="EMBL" id="CAJVPV010002262">
    <property type="protein sequence ID" value="CAG8522191.1"/>
    <property type="molecule type" value="Genomic_DNA"/>
</dbReference>
<evidence type="ECO:0000256" key="1">
    <source>
        <dbReference type="SAM" id="MobiDB-lite"/>
    </source>
</evidence>
<accession>A0A9N9A955</accession>
<name>A0A9N9A955_9GLOM</name>
<dbReference type="SUPFAM" id="SSF47095">
    <property type="entry name" value="HMG-box"/>
    <property type="match status" value="1"/>
</dbReference>
<gene>
    <name evidence="2" type="ORF">AMORRO_LOCUS4262</name>
</gene>
<dbReference type="Gene3D" id="1.10.30.10">
    <property type="entry name" value="High mobility group box domain"/>
    <property type="match status" value="1"/>
</dbReference>
<reference evidence="2" key="1">
    <citation type="submission" date="2021-06" db="EMBL/GenBank/DDBJ databases">
        <authorList>
            <person name="Kallberg Y."/>
            <person name="Tangrot J."/>
            <person name="Rosling A."/>
        </authorList>
    </citation>
    <scope>NUCLEOTIDE SEQUENCE</scope>
    <source>
        <strain evidence="2">CL551</strain>
    </source>
</reference>
<evidence type="ECO:0000313" key="2">
    <source>
        <dbReference type="EMBL" id="CAG8522191.1"/>
    </source>
</evidence>
<feature type="compositionally biased region" description="Basic residues" evidence="1">
    <location>
        <begin position="1"/>
        <end position="20"/>
    </location>
</feature>
<proteinExistence type="predicted"/>
<dbReference type="InterPro" id="IPR036910">
    <property type="entry name" value="HMG_box_dom_sf"/>
</dbReference>
<sequence length="237" mass="27585">MSNIKKKQDKNFNNKHKHLRNQPAFSIRKPVLQPPLRLKSFPTTKEIMKLVEKLISKPKVARFPNSFLIYRNTYVKYLKDNGHSIPMTQLSTMVKLSWKSEPYHVKETYTKISSEIEELYNQIVGTNHLMKNQLSLDEHLSTKSQLPIDGFDFSNESHSNPFVTIPSYPSYPLGEPLFDPPFVLIPSCPPYPLYNHLYQMGCTNIPIFYMNDEINETSSAENEISNQQLLSLHNFYQ</sequence>
<comment type="caution">
    <text evidence="2">The sequence shown here is derived from an EMBL/GenBank/DDBJ whole genome shotgun (WGS) entry which is preliminary data.</text>
</comment>
<keyword evidence="3" id="KW-1185">Reference proteome</keyword>
<dbReference type="OrthoDB" id="2325316at2759"/>